<dbReference type="SUPFAM" id="SSF53720">
    <property type="entry name" value="ALDH-like"/>
    <property type="match status" value="1"/>
</dbReference>
<dbReference type="InterPro" id="IPR016161">
    <property type="entry name" value="Ald_DH/histidinol_DH"/>
</dbReference>
<dbReference type="InterPro" id="IPR016162">
    <property type="entry name" value="Ald_DH_N"/>
</dbReference>
<dbReference type="Gene3D" id="3.40.309.10">
    <property type="entry name" value="Aldehyde Dehydrogenase, Chain A, domain 2"/>
    <property type="match status" value="1"/>
</dbReference>
<dbReference type="Pfam" id="PF00171">
    <property type="entry name" value="Aldedh"/>
    <property type="match status" value="1"/>
</dbReference>
<dbReference type="CDD" id="cd07103">
    <property type="entry name" value="ALDH_F5_SSADH_GabD"/>
    <property type="match status" value="1"/>
</dbReference>
<dbReference type="FunFam" id="3.40.309.10:FF:000004">
    <property type="entry name" value="Succinate-semialdehyde dehydrogenase I"/>
    <property type="match status" value="1"/>
</dbReference>
<evidence type="ECO:0000313" key="6">
    <source>
        <dbReference type="EMBL" id="TFD27439.1"/>
    </source>
</evidence>
<evidence type="ECO:0000256" key="2">
    <source>
        <dbReference type="ARBA" id="ARBA00023002"/>
    </source>
</evidence>
<dbReference type="InterPro" id="IPR050740">
    <property type="entry name" value="Aldehyde_DH_Superfamily"/>
</dbReference>
<dbReference type="InterPro" id="IPR029510">
    <property type="entry name" value="Ald_DH_CS_GLU"/>
</dbReference>
<evidence type="ECO:0000313" key="7">
    <source>
        <dbReference type="Proteomes" id="UP000297472"/>
    </source>
</evidence>
<feature type="active site" evidence="3">
    <location>
        <position position="259"/>
    </location>
</feature>
<evidence type="ECO:0000256" key="4">
    <source>
        <dbReference type="RuleBase" id="RU003345"/>
    </source>
</evidence>
<dbReference type="GO" id="GO:0004777">
    <property type="term" value="F:succinate-semialdehyde dehydrogenase (NAD+) activity"/>
    <property type="evidence" value="ECO:0007669"/>
    <property type="project" value="TreeGrafter"/>
</dbReference>
<gene>
    <name evidence="6" type="ORF">E3T49_12885</name>
</gene>
<name>A0A4Y8JWB6_9MICO</name>
<comment type="similarity">
    <text evidence="1 4">Belongs to the aldehyde dehydrogenase family.</text>
</comment>
<organism evidence="6 7">
    <name type="scientific">Cryobacterium cryoconiti</name>
    <dbReference type="NCBI Taxonomy" id="1259239"/>
    <lineage>
        <taxon>Bacteria</taxon>
        <taxon>Bacillati</taxon>
        <taxon>Actinomycetota</taxon>
        <taxon>Actinomycetes</taxon>
        <taxon>Micrococcales</taxon>
        <taxon>Microbacteriaceae</taxon>
        <taxon>Cryobacterium</taxon>
    </lineage>
</organism>
<accession>A0A4Y8JWB6</accession>
<proteinExistence type="inferred from homology"/>
<dbReference type="GO" id="GO:0009450">
    <property type="term" value="P:gamma-aminobutyric acid catabolic process"/>
    <property type="evidence" value="ECO:0007669"/>
    <property type="project" value="TreeGrafter"/>
</dbReference>
<keyword evidence="2 4" id="KW-0560">Oxidoreductase</keyword>
<dbReference type="OrthoDB" id="6882680at2"/>
<dbReference type="InterPro" id="IPR016163">
    <property type="entry name" value="Ald_DH_C"/>
</dbReference>
<feature type="domain" description="Aldehyde dehydrogenase" evidence="5">
    <location>
        <begin position="23"/>
        <end position="481"/>
    </location>
</feature>
<dbReference type="InterPro" id="IPR015590">
    <property type="entry name" value="Aldehyde_DH_dom"/>
</dbReference>
<dbReference type="PANTHER" id="PTHR43353">
    <property type="entry name" value="SUCCINATE-SEMIALDEHYDE DEHYDROGENASE, MITOCHONDRIAL"/>
    <property type="match status" value="1"/>
</dbReference>
<dbReference type="AlphaFoldDB" id="A0A4Y8JWB6"/>
<evidence type="ECO:0000256" key="1">
    <source>
        <dbReference type="ARBA" id="ARBA00009986"/>
    </source>
</evidence>
<dbReference type="Proteomes" id="UP000297472">
    <property type="component" value="Unassembled WGS sequence"/>
</dbReference>
<dbReference type="PROSITE" id="PS00687">
    <property type="entry name" value="ALDEHYDE_DEHYDR_GLU"/>
    <property type="match status" value="1"/>
</dbReference>
<keyword evidence="7" id="KW-1185">Reference proteome</keyword>
<comment type="caution">
    <text evidence="6">The sequence shown here is derived from an EMBL/GenBank/DDBJ whole genome shotgun (WGS) entry which is preliminary data.</text>
</comment>
<evidence type="ECO:0000259" key="5">
    <source>
        <dbReference type="Pfam" id="PF00171"/>
    </source>
</evidence>
<dbReference type="Gene3D" id="3.40.605.10">
    <property type="entry name" value="Aldehyde Dehydrogenase, Chain A, domain 1"/>
    <property type="match status" value="1"/>
</dbReference>
<evidence type="ECO:0000256" key="3">
    <source>
        <dbReference type="PROSITE-ProRule" id="PRU10007"/>
    </source>
</evidence>
<sequence length="487" mass="51052">MVTTRETELLARVPDGLYINGTWQQGGGAAIEVTDPATGAVLKRIANADAADGIRALDAAVEAAESWAATAPRARAEILRRAFDLLQERRDDFALLMTMEMGKPLAEANGEVTYGGEFLRWFSEEAVRVSGRYGQNPEGTGTMVVSQRPVGPCLLITPWNFPLAMATRKIAPALAAGCTVVVKPAELTPLTTLFFVQLLEDAGVPAGVVNVITTSTSAAVAGPIIADPRLRKLSFTGSTQVGRKLIQQAAQGVLRTSMELGGNAPFVVFEDADLDKAVEGAMLAKFRNIGQACTAANRFIVHESVAAEFARRITERVGALKIGRGTETGVTIGPLVSEAAVAGTDALVQDALAHGATLLAGGKRPEGAGSFYEPTVLTGVAPASAILTEEIFGPVVGIVTFADEAEAVRLANSTEYGLISYVFTQDLARGQRMIDKLETGMMGLNTGLVSNAAAPFGGVKQSGLGREGGLEGIQEYLSTKYTLIPAS</sequence>
<protein>
    <submittedName>
        <fullName evidence="6">NAD-dependent succinate-semialdehyde dehydrogenase</fullName>
    </submittedName>
</protein>
<dbReference type="EMBL" id="SOHA01000039">
    <property type="protein sequence ID" value="TFD27439.1"/>
    <property type="molecule type" value="Genomic_DNA"/>
</dbReference>
<dbReference type="FunFam" id="3.40.605.10:FF:000007">
    <property type="entry name" value="NAD/NADP-dependent betaine aldehyde dehydrogenase"/>
    <property type="match status" value="1"/>
</dbReference>
<dbReference type="FunFam" id="3.40.605.10:FF:000026">
    <property type="entry name" value="Aldehyde dehydrogenase, putative"/>
    <property type="match status" value="1"/>
</dbReference>
<dbReference type="PANTHER" id="PTHR43353:SF5">
    <property type="entry name" value="SUCCINATE-SEMIALDEHYDE DEHYDROGENASE, MITOCHONDRIAL"/>
    <property type="match status" value="1"/>
</dbReference>
<reference evidence="6 7" key="1">
    <citation type="submission" date="2019-03" db="EMBL/GenBank/DDBJ databases">
        <title>Genomics of glacier-inhabiting Cryobacterium strains.</title>
        <authorList>
            <person name="Liu Q."/>
            <person name="Xin Y.-H."/>
        </authorList>
    </citation>
    <scope>NUCLEOTIDE SEQUENCE [LARGE SCALE GENOMIC DNA]</scope>
    <source>
        <strain evidence="6 7">TMT1-51</strain>
    </source>
</reference>